<dbReference type="PROSITE" id="PS50977">
    <property type="entry name" value="HTH_TETR_2"/>
    <property type="match status" value="1"/>
</dbReference>
<dbReference type="EMBL" id="VKLW01000029">
    <property type="protein sequence ID" value="TYK32515.1"/>
    <property type="molecule type" value="Genomic_DNA"/>
</dbReference>
<evidence type="ECO:0000259" key="3">
    <source>
        <dbReference type="PROSITE" id="PS50977"/>
    </source>
</evidence>
<feature type="domain" description="HTH tetR-type" evidence="3">
    <location>
        <begin position="12"/>
        <end position="72"/>
    </location>
</feature>
<accession>A0A5D3FKX7</accession>
<name>A0A5D3FKX7_9BACE</name>
<dbReference type="InterPro" id="IPR001647">
    <property type="entry name" value="HTH_TetR"/>
</dbReference>
<dbReference type="SUPFAM" id="SSF46689">
    <property type="entry name" value="Homeodomain-like"/>
    <property type="match status" value="1"/>
</dbReference>
<dbReference type="Pfam" id="PF00440">
    <property type="entry name" value="TetR_N"/>
    <property type="match status" value="1"/>
</dbReference>
<gene>
    <name evidence="4" type="ORF">FNJ60_11930</name>
</gene>
<protein>
    <submittedName>
        <fullName evidence="4">TetR/AcrR family transcriptional regulator</fullName>
    </submittedName>
</protein>
<dbReference type="AlphaFoldDB" id="A0A5D3FKX7"/>
<dbReference type="InterPro" id="IPR009057">
    <property type="entry name" value="Homeodomain-like_sf"/>
</dbReference>
<evidence type="ECO:0000256" key="1">
    <source>
        <dbReference type="ARBA" id="ARBA00023125"/>
    </source>
</evidence>
<organism evidence="4 5">
    <name type="scientific">Bacteroides pyogenes</name>
    <dbReference type="NCBI Taxonomy" id="310300"/>
    <lineage>
        <taxon>Bacteria</taxon>
        <taxon>Pseudomonadati</taxon>
        <taxon>Bacteroidota</taxon>
        <taxon>Bacteroidia</taxon>
        <taxon>Bacteroidales</taxon>
        <taxon>Bacteroidaceae</taxon>
        <taxon>Bacteroides</taxon>
    </lineage>
</organism>
<dbReference type="GO" id="GO:0003677">
    <property type="term" value="F:DNA binding"/>
    <property type="evidence" value="ECO:0007669"/>
    <property type="project" value="UniProtKB-UniRule"/>
</dbReference>
<evidence type="ECO:0000256" key="2">
    <source>
        <dbReference type="PROSITE-ProRule" id="PRU00335"/>
    </source>
</evidence>
<dbReference type="Gene3D" id="1.10.357.10">
    <property type="entry name" value="Tetracycline Repressor, domain 2"/>
    <property type="match status" value="1"/>
</dbReference>
<feature type="DNA-binding region" description="H-T-H motif" evidence="2">
    <location>
        <begin position="35"/>
        <end position="54"/>
    </location>
</feature>
<proteinExistence type="predicted"/>
<sequence>MKKERRKRRTKQEIENVIDKAAVQLVKRAGFSNLTVRNIAEEAQMEAIVFYNRYSNVEEFIDEFVKKYDYWFTEVTKTVLPVSDREEYLHILKNLFVSLKENTEMQQLLRWELFEDNETTRRTARLRELHTIPLVEKYQRIFKDAPFEIEVVSALLIGGIYYLVMHADRTPFAGLDVNSEIGHKQICNALEFMGNYFFDNVSGFDIKTLDIAKKMKEKGIEISLIEECTKLPLTILRKL</sequence>
<evidence type="ECO:0000313" key="4">
    <source>
        <dbReference type="EMBL" id="TYK32515.1"/>
    </source>
</evidence>
<dbReference type="RefSeq" id="WP_027325753.1">
    <property type="nucleotide sequence ID" value="NZ_CAMBON010000029.1"/>
</dbReference>
<keyword evidence="5" id="KW-1185">Reference proteome</keyword>
<reference evidence="4 5" key="1">
    <citation type="submission" date="2019-07" db="EMBL/GenBank/DDBJ databases">
        <title>Draft Genome Sequences of Bacteroides pyogenes Strains Isolated from the Uterus Holstein Dairy Cows with Metritis.</title>
        <authorList>
            <person name="Cunha F."/>
            <person name="Galvao K.N."/>
            <person name="Jeon S.J."/>
            <person name="Jeong K.C."/>
        </authorList>
    </citation>
    <scope>NUCLEOTIDE SEQUENCE [LARGE SCALE GENOMIC DNA]</scope>
    <source>
        <strain evidence="4 5">KG-31</strain>
    </source>
</reference>
<evidence type="ECO:0000313" key="5">
    <source>
        <dbReference type="Proteomes" id="UP000324383"/>
    </source>
</evidence>
<keyword evidence="1 2" id="KW-0238">DNA-binding</keyword>
<dbReference type="Proteomes" id="UP000324383">
    <property type="component" value="Unassembled WGS sequence"/>
</dbReference>
<comment type="caution">
    <text evidence="4">The sequence shown here is derived from an EMBL/GenBank/DDBJ whole genome shotgun (WGS) entry which is preliminary data.</text>
</comment>